<dbReference type="GeneID" id="84217875"/>
<dbReference type="SUPFAM" id="SSF46785">
    <property type="entry name" value="Winged helix' DNA-binding domain"/>
    <property type="match status" value="1"/>
</dbReference>
<name>A0A1V0N4T6_9ARCH</name>
<dbReference type="EMBL" id="CP015363">
    <property type="protein sequence ID" value="ARD85148.1"/>
    <property type="molecule type" value="Genomic_DNA"/>
</dbReference>
<reference evidence="2 3" key="1">
    <citation type="submission" date="2011-10" db="EMBL/GenBank/DDBJ databases">
        <title>Metabolic and evolutionary patterns in the extreme acidophile Ferroplasma acidiphilum.</title>
        <authorList>
            <person name="Golyshina O.V."/>
            <person name="Kozyavkin S.A."/>
            <person name="Tatusov R.L."/>
            <person name="Slesarev A.I."/>
            <person name="Golyshin P.N."/>
        </authorList>
    </citation>
    <scope>NUCLEOTIDE SEQUENCE [LARGE SCALE GENOMIC DNA]</scope>
    <source>
        <strain evidence="3">Y</strain>
    </source>
</reference>
<evidence type="ECO:0000313" key="3">
    <source>
        <dbReference type="Proteomes" id="UP000192050"/>
    </source>
</evidence>
<dbReference type="InterPro" id="IPR005149">
    <property type="entry name" value="Tscrpt_reg_PadR_N"/>
</dbReference>
<proteinExistence type="predicted"/>
<dbReference type="Proteomes" id="UP000192050">
    <property type="component" value="Chromosome"/>
</dbReference>
<dbReference type="RefSeq" id="WP_081142749.1">
    <property type="nucleotide sequence ID" value="NZ_CP015363.1"/>
</dbReference>
<protein>
    <submittedName>
        <fullName evidence="2">Transcriptional regulator</fullName>
    </submittedName>
</protein>
<organism evidence="2 3">
    <name type="scientific">Ferroplasma acidiphilum</name>
    <dbReference type="NCBI Taxonomy" id="74969"/>
    <lineage>
        <taxon>Archaea</taxon>
        <taxon>Methanobacteriati</taxon>
        <taxon>Thermoplasmatota</taxon>
        <taxon>Thermoplasmata</taxon>
        <taxon>Thermoplasmatales</taxon>
        <taxon>Ferroplasmaceae</taxon>
        <taxon>Ferroplasma</taxon>
    </lineage>
</organism>
<dbReference type="Pfam" id="PF03551">
    <property type="entry name" value="PadR"/>
    <property type="match status" value="1"/>
</dbReference>
<dbReference type="KEGG" id="fai:FAD_1280"/>
<keyword evidence="3" id="KW-1185">Reference proteome</keyword>
<evidence type="ECO:0000259" key="1">
    <source>
        <dbReference type="Pfam" id="PF03551"/>
    </source>
</evidence>
<dbReference type="InterPro" id="IPR036388">
    <property type="entry name" value="WH-like_DNA-bd_sf"/>
</dbReference>
<gene>
    <name evidence="2" type="ORF">FAD_1280</name>
</gene>
<dbReference type="InterPro" id="IPR036390">
    <property type="entry name" value="WH_DNA-bd_sf"/>
</dbReference>
<dbReference type="AlphaFoldDB" id="A0A1V0N4T6"/>
<evidence type="ECO:0000313" key="2">
    <source>
        <dbReference type="EMBL" id="ARD85148.1"/>
    </source>
</evidence>
<dbReference type="OrthoDB" id="57078at2157"/>
<feature type="domain" description="Transcription regulator PadR N-terminal" evidence="1">
    <location>
        <begin position="8"/>
        <end position="73"/>
    </location>
</feature>
<dbReference type="Gene3D" id="1.10.10.10">
    <property type="entry name" value="Winged helix-like DNA-binding domain superfamily/Winged helix DNA-binding domain"/>
    <property type="match status" value="1"/>
</dbReference>
<dbReference type="STRING" id="74969.FAD_1280"/>
<sequence length="165" mass="19226">MNDYSLRILYILNLEDMTGYGLSRKLYNSATGKNISNGALIPVLNRLLSDNFIDFSVRNGKKYYHLTEKGKKFVGNVLDLNEEVRDQAIFDAIDREFPYINVFTDVEDYTLLKNIIKDIGHPIIEIIRQAFYLGKKNDQEGIELIKTMMDELLERAKERNLRNNK</sequence>
<accession>A0A1V0N4T6</accession>